<feature type="region of interest" description="Disordered" evidence="1">
    <location>
        <begin position="409"/>
        <end position="538"/>
    </location>
</feature>
<keyword evidence="3" id="KW-1185">Reference proteome</keyword>
<feature type="compositionally biased region" description="Polar residues" evidence="1">
    <location>
        <begin position="17"/>
        <end position="31"/>
    </location>
</feature>
<feature type="compositionally biased region" description="Polar residues" evidence="1">
    <location>
        <begin position="434"/>
        <end position="454"/>
    </location>
</feature>
<feature type="compositionally biased region" description="Polar residues" evidence="1">
    <location>
        <begin position="492"/>
        <end position="538"/>
    </location>
</feature>
<comment type="caution">
    <text evidence="2">The sequence shown here is derived from an EMBL/GenBank/DDBJ whole genome shotgun (WGS) entry which is preliminary data.</text>
</comment>
<evidence type="ECO:0000313" key="2">
    <source>
        <dbReference type="EMBL" id="KAL2072565.1"/>
    </source>
</evidence>
<organism evidence="2 3">
    <name type="scientific">Oculimacula yallundae</name>
    <dbReference type="NCBI Taxonomy" id="86028"/>
    <lineage>
        <taxon>Eukaryota</taxon>
        <taxon>Fungi</taxon>
        <taxon>Dikarya</taxon>
        <taxon>Ascomycota</taxon>
        <taxon>Pezizomycotina</taxon>
        <taxon>Leotiomycetes</taxon>
        <taxon>Helotiales</taxon>
        <taxon>Ploettnerulaceae</taxon>
        <taxon>Oculimacula</taxon>
    </lineage>
</organism>
<feature type="compositionally biased region" description="Low complexity" evidence="1">
    <location>
        <begin position="477"/>
        <end position="491"/>
    </location>
</feature>
<feature type="region of interest" description="Disordered" evidence="1">
    <location>
        <begin position="343"/>
        <end position="373"/>
    </location>
</feature>
<feature type="compositionally biased region" description="Polar residues" evidence="1">
    <location>
        <begin position="117"/>
        <end position="136"/>
    </location>
</feature>
<gene>
    <name evidence="2" type="ORF">VTL71DRAFT_11908</name>
</gene>
<reference evidence="2 3" key="1">
    <citation type="journal article" date="2024" name="Commun. Biol.">
        <title>Comparative genomic analysis of thermophilic fungi reveals convergent evolutionary adaptations and gene losses.</title>
        <authorList>
            <person name="Steindorff A.S."/>
            <person name="Aguilar-Pontes M.V."/>
            <person name="Robinson A.J."/>
            <person name="Andreopoulos B."/>
            <person name="LaButti K."/>
            <person name="Kuo A."/>
            <person name="Mondo S."/>
            <person name="Riley R."/>
            <person name="Otillar R."/>
            <person name="Haridas S."/>
            <person name="Lipzen A."/>
            <person name="Grimwood J."/>
            <person name="Schmutz J."/>
            <person name="Clum A."/>
            <person name="Reid I.D."/>
            <person name="Moisan M.C."/>
            <person name="Butler G."/>
            <person name="Nguyen T.T.M."/>
            <person name="Dewar K."/>
            <person name="Conant G."/>
            <person name="Drula E."/>
            <person name="Henrissat B."/>
            <person name="Hansel C."/>
            <person name="Singer S."/>
            <person name="Hutchinson M.I."/>
            <person name="de Vries R.P."/>
            <person name="Natvig D.O."/>
            <person name="Powell A.J."/>
            <person name="Tsang A."/>
            <person name="Grigoriev I.V."/>
        </authorList>
    </citation>
    <scope>NUCLEOTIDE SEQUENCE [LARGE SCALE GENOMIC DNA]</scope>
    <source>
        <strain evidence="2 3">CBS 494.80</strain>
    </source>
</reference>
<proteinExistence type="predicted"/>
<feature type="compositionally biased region" description="Polar residues" evidence="1">
    <location>
        <begin position="78"/>
        <end position="90"/>
    </location>
</feature>
<feature type="compositionally biased region" description="Basic and acidic residues" evidence="1">
    <location>
        <begin position="409"/>
        <end position="420"/>
    </location>
</feature>
<accession>A0ABR4CRS1</accession>
<feature type="region of interest" description="Disordered" evidence="1">
    <location>
        <begin position="1"/>
        <end position="54"/>
    </location>
</feature>
<feature type="region of interest" description="Disordered" evidence="1">
    <location>
        <begin position="223"/>
        <end position="261"/>
    </location>
</feature>
<name>A0ABR4CRS1_9HELO</name>
<feature type="compositionally biased region" description="Basic and acidic residues" evidence="1">
    <location>
        <begin position="223"/>
        <end position="244"/>
    </location>
</feature>
<feature type="compositionally biased region" description="Polar residues" evidence="1">
    <location>
        <begin position="250"/>
        <end position="260"/>
    </location>
</feature>
<evidence type="ECO:0000256" key="1">
    <source>
        <dbReference type="SAM" id="MobiDB-lite"/>
    </source>
</evidence>
<sequence>MSKYRGAGKWRAEGPARSNTGTSIRGKTISQPIPFPDDDEFPIRTPGSGIALPLGTEGIERQRVSTANSEIDVASHQTGIAVSDYTTGTSTPLMPTEPPPPLPEVQVMRNIPAHRPNQPSGLRNSMISVPDTASTDRPQRKKSSLRSVFGKLFGKKKKGSSPSSSKRASKASDVRAGQHRSDPSALNRTAQGTMGAPKRSASLPINEFNRALRSHSIIATEFHDFGGENDNDPNRESVQGDRQSRPRRATTPSRLWTPNNKIPGYVDWTGLSPRPASSHARGSKAVSDAEASEAIGTAVTSSAHPNRRSRSVGELQAAMRAHIGTRRRSDEIRYWRESYDPGLMSPMSSNKAETEDPLPIEPEIPRDDELPQPEPFNFGPMGEMAGMKITQAASLETRVQQLESRLHKMEREVSRNRNNEALRLQDPPKRNSARYRSNSGSRSTARNSEASLSRQPRYRDAQARGDFQGGRQESQKRSPSYSSRRPSTTSTNTAQPQPFDTFTSEQSLSAETTQTAIRPLSTSTTIRGASSTSPTTDGALNMEHYKALTEMVQAETIARRKLEAVIHSLQRQLQTVLLASGSTYPASDSDTTGSKRHETRTMNTTFSNFEQDDSSDDDGRYANEEVFQTPNEERNHFEDEIFGVGDISNTTDGKSAPRTLSLSQITLQRNVQPSLNF</sequence>
<protein>
    <submittedName>
        <fullName evidence="2">Uncharacterized protein</fullName>
    </submittedName>
</protein>
<feature type="region of interest" description="Disordered" evidence="1">
    <location>
        <begin position="273"/>
        <end position="313"/>
    </location>
</feature>
<feature type="region of interest" description="Disordered" evidence="1">
    <location>
        <begin position="78"/>
        <end position="202"/>
    </location>
</feature>
<evidence type="ECO:0000313" key="3">
    <source>
        <dbReference type="Proteomes" id="UP001595075"/>
    </source>
</evidence>
<dbReference type="Proteomes" id="UP001595075">
    <property type="component" value="Unassembled WGS sequence"/>
</dbReference>
<dbReference type="EMBL" id="JAZHXI010000004">
    <property type="protein sequence ID" value="KAL2072565.1"/>
    <property type="molecule type" value="Genomic_DNA"/>
</dbReference>